<keyword evidence="5 9" id="KW-0812">Transmembrane</keyword>
<proteinExistence type="inferred from homology"/>
<dbReference type="PANTHER" id="PTHR11058">
    <property type="entry name" value="NADH-UBIQUINONE OXIDOREDUCTASE CHAIN 3"/>
    <property type="match status" value="1"/>
</dbReference>
<geneLocation type="mitochondrion" evidence="10"/>
<dbReference type="Pfam" id="PF00507">
    <property type="entry name" value="Oxidored_q4"/>
    <property type="match status" value="1"/>
</dbReference>
<evidence type="ECO:0000256" key="6">
    <source>
        <dbReference type="ARBA" id="ARBA00022989"/>
    </source>
</evidence>
<gene>
    <name evidence="10" type="primary">ND3</name>
</gene>
<feature type="transmembrane region" description="Helical" evidence="9">
    <location>
        <begin position="57"/>
        <end position="82"/>
    </location>
</feature>
<keyword evidence="9" id="KW-0249">Electron transport</keyword>
<feature type="transmembrane region" description="Helical" evidence="9">
    <location>
        <begin position="88"/>
        <end position="108"/>
    </location>
</feature>
<keyword evidence="9" id="KW-0830">Ubiquinone</keyword>
<dbReference type="AlphaFoldDB" id="U5HTG0"/>
<keyword evidence="9" id="KW-1278">Translocase</keyword>
<dbReference type="Gene3D" id="1.20.58.1610">
    <property type="entry name" value="NADH:ubiquinone/plastoquinone oxidoreductase, chain 3"/>
    <property type="match status" value="1"/>
</dbReference>
<evidence type="ECO:0000256" key="4">
    <source>
        <dbReference type="ARBA" id="ARBA00022448"/>
    </source>
</evidence>
<evidence type="ECO:0000256" key="1">
    <source>
        <dbReference type="ARBA" id="ARBA00004370"/>
    </source>
</evidence>
<comment type="catalytic activity">
    <reaction evidence="8 9">
        <text>a ubiquinone + NADH + 5 H(+)(in) = a ubiquinol + NAD(+) + 4 H(+)(out)</text>
        <dbReference type="Rhea" id="RHEA:29091"/>
        <dbReference type="Rhea" id="RHEA-COMP:9565"/>
        <dbReference type="Rhea" id="RHEA-COMP:9566"/>
        <dbReference type="ChEBI" id="CHEBI:15378"/>
        <dbReference type="ChEBI" id="CHEBI:16389"/>
        <dbReference type="ChEBI" id="CHEBI:17976"/>
        <dbReference type="ChEBI" id="CHEBI:57540"/>
        <dbReference type="ChEBI" id="CHEBI:57945"/>
        <dbReference type="EC" id="7.1.1.2"/>
    </reaction>
</comment>
<reference evidence="10" key="1">
    <citation type="journal article" date="2013" name="Mitochondrial DNA">
        <title>The mitochondrial genome of Diadromus collaris (Hymenoptera: Ichneumonidae).</title>
        <authorList>
            <person name="Li Q."/>
            <person name="Wei S.J."/>
            <person name="Shi M."/>
            <person name="Chen X.X."/>
        </authorList>
    </citation>
    <scope>NUCLEOTIDE SEQUENCE</scope>
</reference>
<evidence type="ECO:0000256" key="5">
    <source>
        <dbReference type="ARBA" id="ARBA00022692"/>
    </source>
</evidence>
<comment type="similarity">
    <text evidence="2 9">Belongs to the complex I subunit 3 family.</text>
</comment>
<dbReference type="GO" id="GO:0008137">
    <property type="term" value="F:NADH dehydrogenase (ubiquinone) activity"/>
    <property type="evidence" value="ECO:0007669"/>
    <property type="project" value="UniProtKB-UniRule"/>
</dbReference>
<keyword evidence="7 9" id="KW-0472">Membrane</keyword>
<keyword evidence="9 10" id="KW-0496">Mitochondrion</keyword>
<organism evidence="10">
    <name type="scientific">Diadromus collaris</name>
    <dbReference type="NCBI Taxonomy" id="7421"/>
    <lineage>
        <taxon>Eukaryota</taxon>
        <taxon>Metazoa</taxon>
        <taxon>Ecdysozoa</taxon>
        <taxon>Arthropoda</taxon>
        <taxon>Hexapoda</taxon>
        <taxon>Insecta</taxon>
        <taxon>Pterygota</taxon>
        <taxon>Neoptera</taxon>
        <taxon>Endopterygota</taxon>
        <taxon>Hymenoptera</taxon>
        <taxon>Apocrita</taxon>
        <taxon>Ichneumonoidea</taxon>
        <taxon>Ichneumonidae</taxon>
        <taxon>Ichneumoninae</taxon>
        <taxon>Diadromus</taxon>
    </lineage>
</organism>
<dbReference type="GO" id="GO:0030964">
    <property type="term" value="C:NADH dehydrogenase complex"/>
    <property type="evidence" value="ECO:0007669"/>
    <property type="project" value="TreeGrafter"/>
</dbReference>
<keyword evidence="9" id="KW-0520">NAD</keyword>
<sequence length="117" mass="14033">MINLLILLMFFFFITMILMLLNFIISKKKIKDRKKKTPFEGGFDPFCSSRPPFSIQFYMISIIFLIFDVEIIIFLPMIPSYLFNKFSFWTETSLFFILILLIGLYIEWNDGALIWMK</sequence>
<evidence type="ECO:0000313" key="10">
    <source>
        <dbReference type="EMBL" id="AFN27598.1"/>
    </source>
</evidence>
<evidence type="ECO:0000256" key="2">
    <source>
        <dbReference type="ARBA" id="ARBA00008472"/>
    </source>
</evidence>
<evidence type="ECO:0000256" key="3">
    <source>
        <dbReference type="ARBA" id="ARBA00021007"/>
    </source>
</evidence>
<evidence type="ECO:0000256" key="7">
    <source>
        <dbReference type="ARBA" id="ARBA00023136"/>
    </source>
</evidence>
<protein>
    <recommendedName>
        <fullName evidence="3 9">NADH-ubiquinone oxidoreductase chain 3</fullName>
        <ecNumber evidence="9">7.1.1.2</ecNumber>
    </recommendedName>
</protein>
<dbReference type="EC" id="7.1.1.2" evidence="9"/>
<keyword evidence="4 9" id="KW-0813">Transport</keyword>
<dbReference type="PANTHER" id="PTHR11058:SF9">
    <property type="entry name" value="NADH-UBIQUINONE OXIDOREDUCTASE CHAIN 3"/>
    <property type="match status" value="1"/>
</dbReference>
<dbReference type="InterPro" id="IPR000440">
    <property type="entry name" value="NADH_UbQ/plastoQ_OxRdtase_su3"/>
</dbReference>
<evidence type="ECO:0000256" key="8">
    <source>
        <dbReference type="ARBA" id="ARBA00049551"/>
    </source>
</evidence>
<feature type="transmembrane region" description="Helical" evidence="9">
    <location>
        <begin position="6"/>
        <end position="25"/>
    </location>
</feature>
<accession>U5HTG0</accession>
<dbReference type="GO" id="GO:0031966">
    <property type="term" value="C:mitochondrial membrane"/>
    <property type="evidence" value="ECO:0007669"/>
    <property type="project" value="UniProtKB-SubCell"/>
</dbReference>
<keyword evidence="9" id="KW-0679">Respiratory chain</keyword>
<name>U5HTG0_9HYME</name>
<dbReference type="InterPro" id="IPR038430">
    <property type="entry name" value="NDAH_ubi_oxred_su3_sf"/>
</dbReference>
<keyword evidence="6 9" id="KW-1133">Transmembrane helix</keyword>
<evidence type="ECO:0000256" key="9">
    <source>
        <dbReference type="RuleBase" id="RU003640"/>
    </source>
</evidence>
<dbReference type="EMBL" id="JX131613">
    <property type="protein sequence ID" value="AFN27598.1"/>
    <property type="molecule type" value="Genomic_DNA"/>
</dbReference>
<comment type="function">
    <text evidence="9">Core subunit of the mitochondrial membrane respiratory chain NADH dehydrogenase (Complex I) which catalyzes electron transfer from NADH through the respiratory chain, using ubiquinone as an electron acceptor. Essential for the catalytic activity of complex I.</text>
</comment>
<comment type="subcellular location">
    <subcellularLocation>
        <location evidence="1">Membrane</location>
    </subcellularLocation>
    <subcellularLocation>
        <location evidence="9">Mitochondrion membrane</location>
        <topology evidence="9">Multi-pass membrane protein</topology>
    </subcellularLocation>
</comment>